<organism evidence="5 6">
    <name type="scientific">Xenoophorus captivus</name>
    <dbReference type="NCBI Taxonomy" id="1517983"/>
    <lineage>
        <taxon>Eukaryota</taxon>
        <taxon>Metazoa</taxon>
        <taxon>Chordata</taxon>
        <taxon>Craniata</taxon>
        <taxon>Vertebrata</taxon>
        <taxon>Euteleostomi</taxon>
        <taxon>Actinopterygii</taxon>
        <taxon>Neopterygii</taxon>
        <taxon>Teleostei</taxon>
        <taxon>Neoteleostei</taxon>
        <taxon>Acanthomorphata</taxon>
        <taxon>Ovalentaria</taxon>
        <taxon>Atherinomorphae</taxon>
        <taxon>Cyprinodontiformes</taxon>
        <taxon>Goodeidae</taxon>
        <taxon>Xenoophorus</taxon>
    </lineage>
</organism>
<dbReference type="Gene3D" id="3.40.309.10">
    <property type="entry name" value="Aldehyde Dehydrogenase, Chain A, domain 2"/>
    <property type="match status" value="1"/>
</dbReference>
<dbReference type="InterPro" id="IPR016162">
    <property type="entry name" value="Ald_DH_N"/>
</dbReference>
<dbReference type="InterPro" id="IPR015590">
    <property type="entry name" value="Aldehyde_DH_dom"/>
</dbReference>
<evidence type="ECO:0000256" key="3">
    <source>
        <dbReference type="RuleBase" id="RU003345"/>
    </source>
</evidence>
<dbReference type="PANTHER" id="PTHR11699">
    <property type="entry name" value="ALDEHYDE DEHYDROGENASE-RELATED"/>
    <property type="match status" value="1"/>
</dbReference>
<accession>A0ABV0SF68</accession>
<dbReference type="InterPro" id="IPR029510">
    <property type="entry name" value="Ald_DH_CS_GLU"/>
</dbReference>
<dbReference type="Proteomes" id="UP001434883">
    <property type="component" value="Unassembled WGS sequence"/>
</dbReference>
<feature type="active site" evidence="2">
    <location>
        <position position="114"/>
    </location>
</feature>
<dbReference type="EMBL" id="JAHRIN010078529">
    <property type="protein sequence ID" value="MEQ2219197.1"/>
    <property type="molecule type" value="Genomic_DNA"/>
</dbReference>
<evidence type="ECO:0000256" key="1">
    <source>
        <dbReference type="ARBA" id="ARBA00023002"/>
    </source>
</evidence>
<feature type="domain" description="Aldehyde dehydrogenase" evidence="4">
    <location>
        <begin position="98"/>
        <end position="218"/>
    </location>
</feature>
<reference evidence="5 6" key="1">
    <citation type="submission" date="2021-06" db="EMBL/GenBank/DDBJ databases">
        <authorList>
            <person name="Palmer J.M."/>
        </authorList>
    </citation>
    <scope>NUCLEOTIDE SEQUENCE [LARGE SCALE GENOMIC DNA]</scope>
    <source>
        <strain evidence="5 6">XC_2019</strain>
        <tissue evidence="5">Muscle</tissue>
    </source>
</reference>
<evidence type="ECO:0000313" key="6">
    <source>
        <dbReference type="Proteomes" id="UP001434883"/>
    </source>
</evidence>
<protein>
    <recommendedName>
        <fullName evidence="4">Aldehyde dehydrogenase domain-containing protein</fullName>
    </recommendedName>
</protein>
<dbReference type="PROSITE" id="PS00687">
    <property type="entry name" value="ALDEHYDE_DEHYDR_GLU"/>
    <property type="match status" value="1"/>
</dbReference>
<dbReference type="SUPFAM" id="SSF53720">
    <property type="entry name" value="ALDH-like"/>
    <property type="match status" value="2"/>
</dbReference>
<proteinExistence type="inferred from homology"/>
<keyword evidence="6" id="KW-1185">Reference proteome</keyword>
<comment type="similarity">
    <text evidence="3">Belongs to the aldehyde dehydrogenase family.</text>
</comment>
<keyword evidence="1 3" id="KW-0560">Oxidoreductase</keyword>
<dbReference type="Pfam" id="PF00171">
    <property type="entry name" value="Aldedh"/>
    <property type="match status" value="2"/>
</dbReference>
<evidence type="ECO:0000313" key="5">
    <source>
        <dbReference type="EMBL" id="MEQ2219197.1"/>
    </source>
</evidence>
<sequence length="224" mass="24964">CECESFSSFFLLSTLKQERREDIAKLEVINNGKCITEALVDIDVAWQTMEFYAGMAGTLTGGSAHPAPWRSLRLQQEGAPWCVRWNRSIQLPLSDLCNKIMEMSAKGVKQVTLELGGKSPLIIFKDCDLENAVRGALMANFLTQGQREIMPQFLEEVVKRTKAIAVGDPLLDSTRMGAMISKPQLDKALGFVTQAKKEVCSILLDCEIRIISPVLNRGVLFQHF</sequence>
<comment type="caution">
    <text evidence="5">The sequence shown here is derived from an EMBL/GenBank/DDBJ whole genome shotgun (WGS) entry which is preliminary data.</text>
</comment>
<feature type="non-terminal residue" evidence="5">
    <location>
        <position position="1"/>
    </location>
</feature>
<evidence type="ECO:0000259" key="4">
    <source>
        <dbReference type="Pfam" id="PF00171"/>
    </source>
</evidence>
<feature type="domain" description="Aldehyde dehydrogenase" evidence="4">
    <location>
        <begin position="15"/>
        <end position="66"/>
    </location>
</feature>
<dbReference type="InterPro" id="IPR016163">
    <property type="entry name" value="Ald_DH_C"/>
</dbReference>
<name>A0ABV0SF68_9TELE</name>
<dbReference type="InterPro" id="IPR016161">
    <property type="entry name" value="Ald_DH/histidinol_DH"/>
</dbReference>
<evidence type="ECO:0000256" key="2">
    <source>
        <dbReference type="PROSITE-ProRule" id="PRU10007"/>
    </source>
</evidence>
<gene>
    <name evidence="5" type="ORF">XENOCAPTIV_013990</name>
</gene>
<dbReference type="Gene3D" id="3.40.605.10">
    <property type="entry name" value="Aldehyde Dehydrogenase, Chain A, domain 1"/>
    <property type="match status" value="1"/>
</dbReference>